<sequence length="124" mass="14413">MHPAPCTQGCRSGAYMALYTIMHHFCSAIQWRHFRTKLHDSKSRSQDPMPILKEEFSTHQSGNPWQLSEDYSRTPTTWPCRSWVGSSIQDYLKGHFSGLLHHFNQLARQQVLQHPLDNSIGSYR</sequence>
<gene>
    <name evidence="1" type="ORF">O181_026691</name>
</gene>
<name>A0A9Q3CKX0_9BASI</name>
<keyword evidence="2" id="KW-1185">Reference proteome</keyword>
<organism evidence="1 2">
    <name type="scientific">Austropuccinia psidii MF-1</name>
    <dbReference type="NCBI Taxonomy" id="1389203"/>
    <lineage>
        <taxon>Eukaryota</taxon>
        <taxon>Fungi</taxon>
        <taxon>Dikarya</taxon>
        <taxon>Basidiomycota</taxon>
        <taxon>Pucciniomycotina</taxon>
        <taxon>Pucciniomycetes</taxon>
        <taxon>Pucciniales</taxon>
        <taxon>Sphaerophragmiaceae</taxon>
        <taxon>Austropuccinia</taxon>
    </lineage>
</organism>
<evidence type="ECO:0000313" key="2">
    <source>
        <dbReference type="Proteomes" id="UP000765509"/>
    </source>
</evidence>
<protein>
    <submittedName>
        <fullName evidence="1">Uncharacterized protein</fullName>
    </submittedName>
</protein>
<dbReference type="AlphaFoldDB" id="A0A9Q3CKX0"/>
<accession>A0A9Q3CKX0</accession>
<evidence type="ECO:0000313" key="1">
    <source>
        <dbReference type="EMBL" id="MBW0486976.1"/>
    </source>
</evidence>
<reference evidence="1" key="1">
    <citation type="submission" date="2021-03" db="EMBL/GenBank/DDBJ databases">
        <title>Draft genome sequence of rust myrtle Austropuccinia psidii MF-1, a brazilian biotype.</title>
        <authorList>
            <person name="Quecine M.C."/>
            <person name="Pachon D.M.R."/>
            <person name="Bonatelli M.L."/>
            <person name="Correr F.H."/>
            <person name="Franceschini L.M."/>
            <person name="Leite T.F."/>
            <person name="Margarido G.R.A."/>
            <person name="Almeida C.A."/>
            <person name="Ferrarezi J.A."/>
            <person name="Labate C.A."/>
        </authorList>
    </citation>
    <scope>NUCLEOTIDE SEQUENCE</scope>
    <source>
        <strain evidence="1">MF-1</strain>
    </source>
</reference>
<comment type="caution">
    <text evidence="1">The sequence shown here is derived from an EMBL/GenBank/DDBJ whole genome shotgun (WGS) entry which is preliminary data.</text>
</comment>
<proteinExistence type="predicted"/>
<dbReference type="EMBL" id="AVOT02008904">
    <property type="protein sequence ID" value="MBW0486976.1"/>
    <property type="molecule type" value="Genomic_DNA"/>
</dbReference>
<dbReference type="Proteomes" id="UP000765509">
    <property type="component" value="Unassembled WGS sequence"/>
</dbReference>